<name>A0A2T4Q404_STAWA</name>
<dbReference type="NCBIfam" id="TIGR00099">
    <property type="entry name" value="Cof-subfamily"/>
    <property type="match status" value="1"/>
</dbReference>
<gene>
    <name evidence="1" type="ORF">BU085_00520</name>
</gene>
<dbReference type="AlphaFoldDB" id="A0A2T4Q404"/>
<dbReference type="InterPro" id="IPR000150">
    <property type="entry name" value="Cof"/>
</dbReference>
<reference evidence="1 2" key="1">
    <citation type="journal article" date="2016" name="Front. Microbiol.">
        <title>Comprehensive Phylogenetic Analysis of Bovine Non-aureus Staphylococci Species Based on Whole-Genome Sequencing.</title>
        <authorList>
            <person name="Naushad S."/>
            <person name="Barkema H.W."/>
            <person name="Luby C."/>
            <person name="Condas L.A."/>
            <person name="Nobrega D.B."/>
            <person name="Carson D.A."/>
            <person name="De Buck J."/>
        </authorList>
    </citation>
    <scope>NUCLEOTIDE SEQUENCE [LARGE SCALE GENOMIC DNA]</scope>
    <source>
        <strain evidence="1 2">SNUC 2993</strain>
    </source>
</reference>
<protein>
    <submittedName>
        <fullName evidence="1">HAD family hydrolase</fullName>
    </submittedName>
</protein>
<dbReference type="PROSITE" id="PS01229">
    <property type="entry name" value="COF_2"/>
    <property type="match status" value="1"/>
</dbReference>
<dbReference type="Gene3D" id="3.30.1240.10">
    <property type="match status" value="1"/>
</dbReference>
<dbReference type="NCBIfam" id="TIGR01484">
    <property type="entry name" value="HAD-SF-IIB"/>
    <property type="match status" value="1"/>
</dbReference>
<dbReference type="InterPro" id="IPR006379">
    <property type="entry name" value="HAD-SF_hydro_IIB"/>
</dbReference>
<dbReference type="CDD" id="cd07518">
    <property type="entry name" value="HAD_YbiV-Like"/>
    <property type="match status" value="1"/>
</dbReference>
<dbReference type="EMBL" id="PZEV01000001">
    <property type="protein sequence ID" value="PTI52736.1"/>
    <property type="molecule type" value="Genomic_DNA"/>
</dbReference>
<organism evidence="1 2">
    <name type="scientific">Staphylococcus warneri</name>
    <dbReference type="NCBI Taxonomy" id="1292"/>
    <lineage>
        <taxon>Bacteria</taxon>
        <taxon>Bacillati</taxon>
        <taxon>Bacillota</taxon>
        <taxon>Bacilli</taxon>
        <taxon>Bacillales</taxon>
        <taxon>Staphylococcaceae</taxon>
        <taxon>Staphylococcus</taxon>
    </lineage>
</organism>
<dbReference type="InterPro" id="IPR023214">
    <property type="entry name" value="HAD_sf"/>
</dbReference>
<proteinExistence type="predicted"/>
<dbReference type="GO" id="GO:0000287">
    <property type="term" value="F:magnesium ion binding"/>
    <property type="evidence" value="ECO:0007669"/>
    <property type="project" value="TreeGrafter"/>
</dbReference>
<evidence type="ECO:0000313" key="1">
    <source>
        <dbReference type="EMBL" id="PTI52736.1"/>
    </source>
</evidence>
<dbReference type="PANTHER" id="PTHR10000:SF53">
    <property type="entry name" value="5-AMINO-6-(5-PHOSPHO-D-RIBITYLAMINO)URACIL PHOSPHATASE YBJI-RELATED"/>
    <property type="match status" value="1"/>
</dbReference>
<accession>A0A2T4Q404</accession>
<dbReference type="SUPFAM" id="SSF56784">
    <property type="entry name" value="HAD-like"/>
    <property type="match status" value="1"/>
</dbReference>
<dbReference type="GO" id="GO:0016791">
    <property type="term" value="F:phosphatase activity"/>
    <property type="evidence" value="ECO:0007669"/>
    <property type="project" value="TreeGrafter"/>
</dbReference>
<dbReference type="Gene3D" id="3.40.50.1000">
    <property type="entry name" value="HAD superfamily/HAD-like"/>
    <property type="match status" value="1"/>
</dbReference>
<sequence>MIKAIAVDMDGTFLDSNKQYDHERFERVFKALKEQGIEFIAASGNQYAKLKSIFGERDMFFISENGAVIYKGDTLYQYRSFNHQDYQDVIDYLHKDRQINQMVICGLESAYILEDTPEAFKEDTRFYYHQLNEITQLEDLPEDEFVKIALNINRQTHPHLDDELKARFPNTIKLVSSGHDSIDIIMPNMTKGQALARLLDVWEMQPSELMAFGDANNDKDMLELAKYSYVMKNSQDKTLFDIAYDVAPSNDDQGVLTTIENVVLNLK</sequence>
<dbReference type="Pfam" id="PF08282">
    <property type="entry name" value="Hydrolase_3"/>
    <property type="match status" value="1"/>
</dbReference>
<dbReference type="InterPro" id="IPR036412">
    <property type="entry name" value="HAD-like_sf"/>
</dbReference>
<keyword evidence="1" id="KW-0378">Hydrolase</keyword>
<dbReference type="PANTHER" id="PTHR10000">
    <property type="entry name" value="PHOSPHOSERINE PHOSPHATASE"/>
    <property type="match status" value="1"/>
</dbReference>
<dbReference type="RefSeq" id="WP_107532285.1">
    <property type="nucleotide sequence ID" value="NZ_PZEV01000001.1"/>
</dbReference>
<dbReference type="Proteomes" id="UP000240717">
    <property type="component" value="Unassembled WGS sequence"/>
</dbReference>
<dbReference type="GO" id="GO:0005829">
    <property type="term" value="C:cytosol"/>
    <property type="evidence" value="ECO:0007669"/>
    <property type="project" value="TreeGrafter"/>
</dbReference>
<dbReference type="SFLD" id="SFLDS00003">
    <property type="entry name" value="Haloacid_Dehalogenase"/>
    <property type="match status" value="1"/>
</dbReference>
<evidence type="ECO:0000313" key="2">
    <source>
        <dbReference type="Proteomes" id="UP000240717"/>
    </source>
</evidence>
<comment type="caution">
    <text evidence="1">The sequence shown here is derived from an EMBL/GenBank/DDBJ whole genome shotgun (WGS) entry which is preliminary data.</text>
</comment>
<dbReference type="SFLD" id="SFLDG01140">
    <property type="entry name" value="C2.B:_Phosphomannomutase_and_P"/>
    <property type="match status" value="1"/>
</dbReference>